<dbReference type="EMBL" id="QREV01000002">
    <property type="protein sequence ID" value="RDU51030.1"/>
    <property type="molecule type" value="Genomic_DNA"/>
</dbReference>
<reference evidence="3 6" key="2">
    <citation type="submission" date="2020-08" db="EMBL/GenBank/DDBJ databases">
        <title>Genome public.</title>
        <authorList>
            <person name="Liu C."/>
            <person name="Sun Q."/>
        </authorList>
    </citation>
    <scope>NUCLEOTIDE SEQUENCE [LARGE SCALE GENOMIC DNA]</scope>
    <source>
        <strain evidence="3 6">426_9</strain>
    </source>
</reference>
<keyword evidence="6" id="KW-1185">Reference proteome</keyword>
<dbReference type="InterPro" id="IPR024537">
    <property type="entry name" value="DUF3322"/>
</dbReference>
<dbReference type="Proteomes" id="UP000256321">
    <property type="component" value="Unassembled WGS sequence"/>
</dbReference>
<proteinExistence type="predicted"/>
<accession>A0A3D8HK40</accession>
<sequence>MITPQDIKKQCLNWWKELLLSNMAGEPFFPKRITRIGKITAKDILLKLSEHKAAIAELQKSASIWGYVVEMAEKNFEKIGNQNIPVCILIPSLDVYLRITRKRNELDTFTRNWQLINDEMPRLIEWCRSNPLRLISHDTWKDTIKVCKYFIEHPCPHLYIRELPIDVHTKYIEENKDLLRNLLDGLLPESAIDHEEKAFEKRYGLKCAEPLIRIRFLDKALAIGPRWMDTSLPLPDFRLLNCACKNIFITENKMNFLTLPQLPDSIAIWSGGGFNISYLKDIPWITHAQCYYWGDLDAQGLQILNQFRNYYPSALSLMMNWDTFHKYRHLVKEGTPASLQTLPLLTEEEQELYRHLQENNFRLEQEQIPYVDVVTYLCICLNVD</sequence>
<protein>
    <submittedName>
        <fullName evidence="4">DUF3322 and DUF2220 domain-containing protein</fullName>
    </submittedName>
</protein>
<reference evidence="4 5" key="1">
    <citation type="submission" date="2018-07" db="EMBL/GenBank/DDBJ databases">
        <title>Parabacteroides acidifaciens nov. sp., isolated from human feces.</title>
        <authorList>
            <person name="Wang Y.J."/>
        </authorList>
    </citation>
    <scope>NUCLEOTIDE SEQUENCE [LARGE SCALE GENOMIC DNA]</scope>
    <source>
        <strain evidence="4 5">426-9</strain>
    </source>
</reference>
<dbReference type="Pfam" id="PF11795">
    <property type="entry name" value="DUF3322"/>
    <property type="match status" value="1"/>
</dbReference>
<evidence type="ECO:0000313" key="6">
    <source>
        <dbReference type="Proteomes" id="UP000629596"/>
    </source>
</evidence>
<evidence type="ECO:0000313" key="3">
    <source>
        <dbReference type="EMBL" id="MBC8600408.1"/>
    </source>
</evidence>
<evidence type="ECO:0000259" key="1">
    <source>
        <dbReference type="Pfam" id="PF09983"/>
    </source>
</evidence>
<dbReference type="AlphaFoldDB" id="A0A3D8HK40"/>
<name>A0A3D8HK40_9BACT</name>
<gene>
    <name evidence="4" type="ORF">DWU89_01595</name>
    <name evidence="3" type="ORF">H8784_01580</name>
</gene>
<evidence type="ECO:0000259" key="2">
    <source>
        <dbReference type="Pfam" id="PF11795"/>
    </source>
</evidence>
<dbReference type="EMBL" id="JACRTI010000002">
    <property type="protein sequence ID" value="MBC8600408.1"/>
    <property type="molecule type" value="Genomic_DNA"/>
</dbReference>
<dbReference type="Pfam" id="PF09983">
    <property type="entry name" value="JetD_C"/>
    <property type="match status" value="1"/>
</dbReference>
<comment type="caution">
    <text evidence="4">The sequence shown here is derived from an EMBL/GenBank/DDBJ whole genome shotgun (WGS) entry which is preliminary data.</text>
</comment>
<evidence type="ECO:0000313" key="5">
    <source>
        <dbReference type="Proteomes" id="UP000256321"/>
    </source>
</evidence>
<evidence type="ECO:0000313" key="4">
    <source>
        <dbReference type="EMBL" id="RDU51030.1"/>
    </source>
</evidence>
<dbReference type="Proteomes" id="UP000629596">
    <property type="component" value="Unassembled WGS sequence"/>
</dbReference>
<dbReference type="InterPro" id="IPR024534">
    <property type="entry name" value="JetD_C"/>
</dbReference>
<feature type="domain" description="DUF3322" evidence="2">
    <location>
        <begin position="4"/>
        <end position="184"/>
    </location>
</feature>
<dbReference type="RefSeq" id="WP_115497940.1">
    <property type="nucleotide sequence ID" value="NZ_JACRTI010000002.1"/>
</dbReference>
<organism evidence="4 5">
    <name type="scientific">Parabacteroides acidifaciens</name>
    <dbReference type="NCBI Taxonomy" id="2290935"/>
    <lineage>
        <taxon>Bacteria</taxon>
        <taxon>Pseudomonadati</taxon>
        <taxon>Bacteroidota</taxon>
        <taxon>Bacteroidia</taxon>
        <taxon>Bacteroidales</taxon>
        <taxon>Tannerellaceae</taxon>
        <taxon>Parabacteroides</taxon>
    </lineage>
</organism>
<feature type="domain" description="Wadjet protein JetD C-terminal" evidence="1">
    <location>
        <begin position="204"/>
        <end position="375"/>
    </location>
</feature>